<reference evidence="9 10" key="1">
    <citation type="journal article" date="2024" name="Nat. Commun.">
        <title>Phylogenomics reveals the evolutionary origins of lichenization in chlorophyte algae.</title>
        <authorList>
            <person name="Puginier C."/>
            <person name="Libourel C."/>
            <person name="Otte J."/>
            <person name="Skaloud P."/>
            <person name="Haon M."/>
            <person name="Grisel S."/>
            <person name="Petersen M."/>
            <person name="Berrin J.G."/>
            <person name="Delaux P.M."/>
            <person name="Dal Grande F."/>
            <person name="Keller J."/>
        </authorList>
    </citation>
    <scope>NUCLEOTIDE SEQUENCE [LARGE SCALE GENOMIC DNA]</scope>
    <source>
        <strain evidence="9 10">SAG 2145</strain>
    </source>
</reference>
<dbReference type="InterPro" id="IPR042173">
    <property type="entry name" value="RNase_J_2"/>
</dbReference>
<dbReference type="Pfam" id="PF07521">
    <property type="entry name" value="RMMBL"/>
    <property type="match status" value="1"/>
</dbReference>
<accession>A0AAW1R440</accession>
<dbReference type="InterPro" id="IPR001279">
    <property type="entry name" value="Metallo-B-lactamas"/>
</dbReference>
<gene>
    <name evidence="9" type="ORF">WJX74_007550</name>
</gene>
<evidence type="ECO:0000256" key="3">
    <source>
        <dbReference type="ARBA" id="ARBA00022801"/>
    </source>
</evidence>
<dbReference type="GO" id="GO:0004527">
    <property type="term" value="F:exonuclease activity"/>
    <property type="evidence" value="ECO:0007669"/>
    <property type="project" value="UniProtKB-KW"/>
</dbReference>
<keyword evidence="1" id="KW-0540">Nuclease</keyword>
<dbReference type="PANTHER" id="PTHR43694">
    <property type="entry name" value="RIBONUCLEASE J"/>
    <property type="match status" value="1"/>
</dbReference>
<dbReference type="PANTHER" id="PTHR43694:SF1">
    <property type="entry name" value="RIBONUCLEASE J"/>
    <property type="match status" value="1"/>
</dbReference>
<evidence type="ECO:0000256" key="7">
    <source>
        <dbReference type="SAM" id="MobiDB-lite"/>
    </source>
</evidence>
<sequence>MNCMLVGVRDRYILIDAGLMFPDFSDLGMQKILPDTGALAAWKDKIEALIITHAHEDHIGALPWVLPALDPKTPVYASGFPMQLIKRRLQEYGLWDAKRMHTFRMRDRFQLGPFECEPIRVTHSIPDCCGLILRSDEGNIVHTGDWKIDESPVDGQTFDRSVFEQIGKEGVALMMSDSTNVLTPGRTKSERGVRSLLGHKVEGHNHKGRVIATMFASNLHRIGSAKAAADAAGRKLCFIGMSLETYLEAAHKEGIAPFSPRELISPAQMHEANPDEVMLVTTGSQGEDRAQLPLAARQASRQFKLTENDLVLYSAKIIPGNDNKVMTMMNSISGLGAKVCMDRGLHTSGHAYRDELEEILQIVKPQHFLPVHGEYAFLTEHAELAQEAGVRSTSVIRNGQMLGVASRRNGKTLSSGSMAHLGTASLQLLYNDGNNGTGNGSEMALDERTTLATDGIVIVAVDVFRPTSVMVQATGGEVASNRGQQLMGKVRITTRGMWVDEGRMLAQLHKMSEAAVAALPSESSLAAVEERVGREIRRGCRQYNQKTPEVIVIAHEYDARAGAAANAAAVRKADAQTARTQGAQPKGSSRPGPKGNQKLAPDAEQLPQQVLIERELANPRSKPRAGSNTEYP</sequence>
<protein>
    <recommendedName>
        <fullName evidence="8">Metallo-beta-lactamase domain-containing protein</fullName>
    </recommendedName>
</protein>
<keyword evidence="2" id="KW-0479">Metal-binding</keyword>
<evidence type="ECO:0000256" key="4">
    <source>
        <dbReference type="ARBA" id="ARBA00022833"/>
    </source>
</evidence>
<dbReference type="Gene3D" id="3.40.50.10710">
    <property type="entry name" value="Metallo-hydrolase/oxidoreductase"/>
    <property type="match status" value="1"/>
</dbReference>
<dbReference type="AlphaFoldDB" id="A0AAW1R440"/>
<feature type="domain" description="Metallo-beta-lactamase" evidence="8">
    <location>
        <begin position="1"/>
        <end position="199"/>
    </location>
</feature>
<dbReference type="Proteomes" id="UP001438707">
    <property type="component" value="Unassembled WGS sequence"/>
</dbReference>
<proteinExistence type="predicted"/>
<evidence type="ECO:0000256" key="6">
    <source>
        <dbReference type="ARBA" id="ARBA00022884"/>
    </source>
</evidence>
<feature type="compositionally biased region" description="Polar residues" evidence="7">
    <location>
        <begin position="577"/>
        <end position="587"/>
    </location>
</feature>
<dbReference type="SMART" id="SM00849">
    <property type="entry name" value="Lactamase_B"/>
    <property type="match status" value="1"/>
</dbReference>
<comment type="caution">
    <text evidence="9">The sequence shown here is derived from an EMBL/GenBank/DDBJ whole genome shotgun (WGS) entry which is preliminary data.</text>
</comment>
<keyword evidence="4" id="KW-0862">Zinc</keyword>
<dbReference type="EMBL" id="JALJOS010000016">
    <property type="protein sequence ID" value="KAK9828295.1"/>
    <property type="molecule type" value="Genomic_DNA"/>
</dbReference>
<dbReference type="GO" id="GO:0003723">
    <property type="term" value="F:RNA binding"/>
    <property type="evidence" value="ECO:0007669"/>
    <property type="project" value="UniProtKB-KW"/>
</dbReference>
<evidence type="ECO:0000256" key="1">
    <source>
        <dbReference type="ARBA" id="ARBA00022722"/>
    </source>
</evidence>
<dbReference type="CDD" id="cd07714">
    <property type="entry name" value="RNaseJ_MBL-fold"/>
    <property type="match status" value="1"/>
</dbReference>
<keyword evidence="3" id="KW-0378">Hydrolase</keyword>
<dbReference type="InterPro" id="IPR055132">
    <property type="entry name" value="RNase_J_b_CASP"/>
</dbReference>
<evidence type="ECO:0000256" key="2">
    <source>
        <dbReference type="ARBA" id="ARBA00022723"/>
    </source>
</evidence>
<dbReference type="InterPro" id="IPR036866">
    <property type="entry name" value="RibonucZ/Hydroxyglut_hydro"/>
</dbReference>
<evidence type="ECO:0000259" key="8">
    <source>
        <dbReference type="SMART" id="SM00849"/>
    </source>
</evidence>
<evidence type="ECO:0000256" key="5">
    <source>
        <dbReference type="ARBA" id="ARBA00022839"/>
    </source>
</evidence>
<keyword evidence="5" id="KW-0269">Exonuclease</keyword>
<dbReference type="Pfam" id="PF22505">
    <property type="entry name" value="RNase_J_b_CASP"/>
    <property type="match status" value="1"/>
</dbReference>
<dbReference type="Gene3D" id="3.10.20.580">
    <property type="match status" value="1"/>
</dbReference>
<keyword evidence="10" id="KW-1185">Reference proteome</keyword>
<dbReference type="Pfam" id="PF12706">
    <property type="entry name" value="Lactamase_B_2"/>
    <property type="match status" value="1"/>
</dbReference>
<name>A0AAW1R440_9CHLO</name>
<feature type="region of interest" description="Disordered" evidence="7">
    <location>
        <begin position="572"/>
        <end position="632"/>
    </location>
</feature>
<dbReference type="GO" id="GO:0046872">
    <property type="term" value="F:metal ion binding"/>
    <property type="evidence" value="ECO:0007669"/>
    <property type="project" value="UniProtKB-KW"/>
</dbReference>
<dbReference type="InterPro" id="IPR011108">
    <property type="entry name" value="RMMBL"/>
</dbReference>
<dbReference type="SUPFAM" id="SSF56281">
    <property type="entry name" value="Metallo-hydrolase/oxidoreductase"/>
    <property type="match status" value="1"/>
</dbReference>
<dbReference type="Gene3D" id="3.60.15.10">
    <property type="entry name" value="Ribonuclease Z/Hydroxyacylglutathione hydrolase-like"/>
    <property type="match status" value="1"/>
</dbReference>
<evidence type="ECO:0000313" key="10">
    <source>
        <dbReference type="Proteomes" id="UP001438707"/>
    </source>
</evidence>
<keyword evidence="6" id="KW-0694">RNA-binding</keyword>
<organism evidence="9 10">
    <name type="scientific">Apatococcus lobatus</name>
    <dbReference type="NCBI Taxonomy" id="904363"/>
    <lineage>
        <taxon>Eukaryota</taxon>
        <taxon>Viridiplantae</taxon>
        <taxon>Chlorophyta</taxon>
        <taxon>core chlorophytes</taxon>
        <taxon>Trebouxiophyceae</taxon>
        <taxon>Chlorellales</taxon>
        <taxon>Chlorellaceae</taxon>
        <taxon>Apatococcus</taxon>
    </lineage>
</organism>
<evidence type="ECO:0000313" key="9">
    <source>
        <dbReference type="EMBL" id="KAK9828295.1"/>
    </source>
</evidence>